<dbReference type="InterPro" id="IPR032799">
    <property type="entry name" value="TAXi_C"/>
</dbReference>
<dbReference type="OMA" id="DIMAICL"/>
<dbReference type="InterPro" id="IPR001461">
    <property type="entry name" value="Aspartic_peptidase_A1"/>
</dbReference>
<reference evidence="8" key="2">
    <citation type="submission" date="2015-06" db="UniProtKB">
        <authorList>
            <consortium name="EnsemblPlants"/>
        </authorList>
    </citation>
    <scope>IDENTIFICATION</scope>
    <source>
        <strain evidence="8">DM1-3 516 R44</strain>
    </source>
</reference>
<dbReference type="PANTHER" id="PTHR13683:SF850">
    <property type="entry name" value="PEPTIDASE A1 DOMAIN-CONTAINING PROTEIN"/>
    <property type="match status" value="1"/>
</dbReference>
<evidence type="ECO:0000256" key="2">
    <source>
        <dbReference type="ARBA" id="ARBA00022670"/>
    </source>
</evidence>
<reference evidence="9" key="1">
    <citation type="journal article" date="2011" name="Nature">
        <title>Genome sequence and analysis of the tuber crop potato.</title>
        <authorList>
            <consortium name="The Potato Genome Sequencing Consortium"/>
        </authorList>
    </citation>
    <scope>NUCLEOTIDE SEQUENCE [LARGE SCALE GENOMIC DNA]</scope>
    <source>
        <strain evidence="9">cv. DM1-3 516 R44</strain>
    </source>
</reference>
<dbReference type="InterPro" id="IPR021109">
    <property type="entry name" value="Peptidase_aspartic_dom_sf"/>
</dbReference>
<dbReference type="SUPFAM" id="SSF50630">
    <property type="entry name" value="Acid proteases"/>
    <property type="match status" value="1"/>
</dbReference>
<dbReference type="GO" id="GO:0004190">
    <property type="term" value="F:aspartic-type endopeptidase activity"/>
    <property type="evidence" value="ECO:0007669"/>
    <property type="project" value="UniProtKB-KW"/>
</dbReference>
<keyword evidence="9" id="KW-1185">Reference proteome</keyword>
<gene>
    <name evidence="8" type="primary">LOC107059921</name>
</gene>
<accession>M1DF87</accession>
<keyword evidence="2" id="KW-0645">Protease</keyword>
<evidence type="ECO:0000313" key="8">
    <source>
        <dbReference type="EnsemblPlants" id="PGSC0003DMT400088100"/>
    </source>
</evidence>
<dbReference type="Gramene" id="PGSC0003DMT400088100">
    <property type="protein sequence ID" value="PGSC0003DMT400088100"/>
    <property type="gene ID" value="PGSC0003DMG400037671"/>
</dbReference>
<sequence>MSFDITKLVDPPMPSYTFALYSRDLFEKSKFKDYDSLLENKIARSQARAKHLAWILESGNVTRPHESKRDNGNVPKTTSVQFLNAEYIATFNLGTDDHKFKRYLLVDTGSDLVWWQCGPCSKNKCYEQKNEPLYDLTKSRTYQKVNCRAQSTKCLLRPKIIECSSYENTCVYDYNYEDGGRTKGWIAEDVITFVLDQKTERILFGCGRDQTSGKPFDGDFSGIAGLGRRRAGGYSLPSQFGADIMAICLPDFFTTGKSTISFHISPFKRKTSAKLLPNPALPLFYFVNLFKVFINDKEVPLPRNIGNDMNSRYFVDTGATFSFFPKGIYKVFRDTFRKEAGFPLYKSPPSQFDTCYKADPGVAPDFPTVKMYFGQQKPENLLFLAERLVVVHQQGLFCLAFMSWKNPVTIIGSYQLQGVGLTFDTATDTLSFDIDACGAD</sequence>
<dbReference type="InterPro" id="IPR034161">
    <property type="entry name" value="Pepsin-like_plant"/>
</dbReference>
<organism evidence="8 9">
    <name type="scientific">Solanum tuberosum</name>
    <name type="common">Potato</name>
    <dbReference type="NCBI Taxonomy" id="4113"/>
    <lineage>
        <taxon>Eukaryota</taxon>
        <taxon>Viridiplantae</taxon>
        <taxon>Streptophyta</taxon>
        <taxon>Embryophyta</taxon>
        <taxon>Tracheophyta</taxon>
        <taxon>Spermatophyta</taxon>
        <taxon>Magnoliopsida</taxon>
        <taxon>eudicotyledons</taxon>
        <taxon>Gunneridae</taxon>
        <taxon>Pentapetalae</taxon>
        <taxon>asterids</taxon>
        <taxon>lamiids</taxon>
        <taxon>Solanales</taxon>
        <taxon>Solanaceae</taxon>
        <taxon>Solanoideae</taxon>
        <taxon>Solaneae</taxon>
        <taxon>Solanum</taxon>
    </lineage>
</organism>
<dbReference type="PROSITE" id="PS51767">
    <property type="entry name" value="PEPTIDASE_A1"/>
    <property type="match status" value="1"/>
</dbReference>
<dbReference type="Proteomes" id="UP000011115">
    <property type="component" value="Unassembled WGS sequence"/>
</dbReference>
<evidence type="ECO:0000256" key="6">
    <source>
        <dbReference type="PIRSR" id="PIRSR601461-1"/>
    </source>
</evidence>
<dbReference type="eggNOG" id="KOG1339">
    <property type="taxonomic scope" value="Eukaryota"/>
</dbReference>
<evidence type="ECO:0000256" key="5">
    <source>
        <dbReference type="ARBA" id="ARBA00023180"/>
    </source>
</evidence>
<dbReference type="PANTHER" id="PTHR13683">
    <property type="entry name" value="ASPARTYL PROTEASES"/>
    <property type="match status" value="1"/>
</dbReference>
<dbReference type="InParanoid" id="M1DF87"/>
<evidence type="ECO:0000259" key="7">
    <source>
        <dbReference type="PROSITE" id="PS51767"/>
    </source>
</evidence>
<dbReference type="SMR" id="M1DF87"/>
<dbReference type="Pfam" id="PF14543">
    <property type="entry name" value="TAXi_N"/>
    <property type="match status" value="1"/>
</dbReference>
<evidence type="ECO:0000256" key="3">
    <source>
        <dbReference type="ARBA" id="ARBA00022750"/>
    </source>
</evidence>
<evidence type="ECO:0000313" key="9">
    <source>
        <dbReference type="Proteomes" id="UP000011115"/>
    </source>
</evidence>
<dbReference type="CDD" id="cd05476">
    <property type="entry name" value="pepsin_A_like_plant"/>
    <property type="match status" value="1"/>
</dbReference>
<protein>
    <submittedName>
        <fullName evidence="8">Aspartyl protease family protein</fullName>
    </submittedName>
</protein>
<name>M1DF87_SOLTU</name>
<feature type="active site" evidence="6">
    <location>
        <position position="316"/>
    </location>
</feature>
<evidence type="ECO:0000256" key="4">
    <source>
        <dbReference type="ARBA" id="ARBA00022801"/>
    </source>
</evidence>
<dbReference type="GO" id="GO:0006508">
    <property type="term" value="P:proteolysis"/>
    <property type="evidence" value="ECO:0007669"/>
    <property type="project" value="UniProtKB-KW"/>
</dbReference>
<dbReference type="InterPro" id="IPR032861">
    <property type="entry name" value="TAXi_N"/>
</dbReference>
<dbReference type="AlphaFoldDB" id="M1DF87"/>
<dbReference type="Pfam" id="PF14541">
    <property type="entry name" value="TAXi_C"/>
    <property type="match status" value="1"/>
</dbReference>
<feature type="domain" description="Peptidase A1" evidence="7">
    <location>
        <begin position="87"/>
        <end position="433"/>
    </location>
</feature>
<keyword evidence="5" id="KW-0325">Glycoprotein</keyword>
<dbReference type="InterPro" id="IPR033121">
    <property type="entry name" value="PEPTIDASE_A1"/>
</dbReference>
<evidence type="ECO:0000256" key="1">
    <source>
        <dbReference type="ARBA" id="ARBA00007447"/>
    </source>
</evidence>
<keyword evidence="3" id="KW-0064">Aspartyl protease</keyword>
<feature type="active site" evidence="6">
    <location>
        <position position="107"/>
    </location>
</feature>
<dbReference type="Gene3D" id="2.40.70.10">
    <property type="entry name" value="Acid Proteases"/>
    <property type="match status" value="2"/>
</dbReference>
<dbReference type="PaxDb" id="4113-PGSC0003DMT400088100"/>
<dbReference type="STRING" id="4113.M1DF87"/>
<dbReference type="EnsemblPlants" id="PGSC0003DMT400088100">
    <property type="protein sequence ID" value="PGSC0003DMT400088100"/>
    <property type="gene ID" value="PGSC0003DMG400037671"/>
</dbReference>
<keyword evidence="4" id="KW-0378">Hydrolase</keyword>
<comment type="similarity">
    <text evidence="1">Belongs to the peptidase A1 family.</text>
</comment>
<proteinExistence type="inferred from homology"/>
<dbReference type="HOGENOM" id="CLU_005738_8_0_1"/>